<organism evidence="9 10">
    <name type="scientific">Galdieria sulphuraria</name>
    <name type="common">Red alga</name>
    <dbReference type="NCBI Taxonomy" id="130081"/>
    <lineage>
        <taxon>Eukaryota</taxon>
        <taxon>Rhodophyta</taxon>
        <taxon>Bangiophyceae</taxon>
        <taxon>Galdieriales</taxon>
        <taxon>Galdieriaceae</taxon>
        <taxon>Galdieria</taxon>
    </lineage>
</organism>
<dbReference type="Proteomes" id="UP000030680">
    <property type="component" value="Unassembled WGS sequence"/>
</dbReference>
<keyword evidence="2" id="KW-0813">Transport</keyword>
<dbReference type="GeneID" id="17088467"/>
<dbReference type="AlphaFoldDB" id="M2Y1K0"/>
<evidence type="ECO:0000256" key="7">
    <source>
        <dbReference type="ARBA" id="ARBA00023136"/>
    </source>
</evidence>
<feature type="transmembrane region" description="Helical" evidence="8">
    <location>
        <begin position="314"/>
        <end position="331"/>
    </location>
</feature>
<sequence>MSQLTPTVFNATIGGLAIGLSIAVNAILLGRITCISGILGGLLSFDQSWFWRVAFHLGMAMGAFMLKKNFPNIFVETLAQVFSWKFAIAGFLLSFGTCLGDGGFSGHALCGVPRQSTRSIVSVAIFSSTAFVVYWLTGGFMGVHSRTVSLEDIFMLQVEPLKQFFNGIKPVFIGLVGVIFVSVKGLNRSIPSLNVFLPLLVGAYAGYLFSMGIGLSGMLIPFKWFGLWNTTAWDPTLLFAFFPALLLSYSCFYLLRTENNRPILYSHHYLPTIKPVDGQLVIGAILFGLGLGWLGMTPETLLLQFLGNPRDESIRTTFIGMMVGLLLFSVYQKWLFQVRRKVTTKNNPTRRRE</sequence>
<feature type="transmembrane region" description="Helical" evidence="8">
    <location>
        <begin position="195"/>
        <end position="216"/>
    </location>
</feature>
<keyword evidence="7 8" id="KW-0472">Membrane</keyword>
<dbReference type="TCDB" id="9.B.102.5.4">
    <property type="family name" value="the yede/yeee (yede/yeee) family"/>
</dbReference>
<dbReference type="eggNOG" id="ENOG502S27S">
    <property type="taxonomic scope" value="Eukaryota"/>
</dbReference>
<dbReference type="KEGG" id="gsl:Gasu_29120"/>
<feature type="transmembrane region" description="Helical" evidence="8">
    <location>
        <begin position="49"/>
        <end position="66"/>
    </location>
</feature>
<keyword evidence="4" id="KW-0997">Cell inner membrane</keyword>
<protein>
    <recommendedName>
        <fullName evidence="11">YeeE/YedE family protein</fullName>
    </recommendedName>
</protein>
<evidence type="ECO:0000256" key="5">
    <source>
        <dbReference type="ARBA" id="ARBA00022692"/>
    </source>
</evidence>
<dbReference type="Pfam" id="PF20398">
    <property type="entry name" value="DUF6691"/>
    <property type="match status" value="1"/>
</dbReference>
<feature type="transmembrane region" description="Helical" evidence="8">
    <location>
        <begin position="86"/>
        <end position="109"/>
    </location>
</feature>
<keyword evidence="5 8" id="KW-0812">Transmembrane</keyword>
<feature type="transmembrane region" description="Helical" evidence="8">
    <location>
        <begin position="121"/>
        <end position="143"/>
    </location>
</feature>
<accession>M2Y1K0</accession>
<evidence type="ECO:0000256" key="3">
    <source>
        <dbReference type="ARBA" id="ARBA00022475"/>
    </source>
</evidence>
<keyword evidence="6 8" id="KW-1133">Transmembrane helix</keyword>
<reference evidence="10" key="1">
    <citation type="journal article" date="2013" name="Science">
        <title>Gene transfer from bacteria and archaea facilitated evolution of an extremophilic eukaryote.</title>
        <authorList>
            <person name="Schonknecht G."/>
            <person name="Chen W.H."/>
            <person name="Ternes C.M."/>
            <person name="Barbier G.G."/>
            <person name="Shrestha R.P."/>
            <person name="Stanke M."/>
            <person name="Brautigam A."/>
            <person name="Baker B.J."/>
            <person name="Banfield J.F."/>
            <person name="Garavito R.M."/>
            <person name="Carr K."/>
            <person name="Wilkerson C."/>
            <person name="Rensing S.A."/>
            <person name="Gagneul D."/>
            <person name="Dickenson N.E."/>
            <person name="Oesterhelt C."/>
            <person name="Lercher M.J."/>
            <person name="Weber A.P."/>
        </authorList>
    </citation>
    <scope>NUCLEOTIDE SEQUENCE [LARGE SCALE GENOMIC DNA]</scope>
    <source>
        <strain evidence="10">074W</strain>
    </source>
</reference>
<name>M2Y1K0_GALSU</name>
<gene>
    <name evidence="9" type="ORF">Gasu_29120</name>
</gene>
<dbReference type="Gramene" id="EME29689">
    <property type="protein sequence ID" value="EME29689"/>
    <property type="gene ID" value="Gasu_29120"/>
</dbReference>
<evidence type="ECO:0000256" key="4">
    <source>
        <dbReference type="ARBA" id="ARBA00022519"/>
    </source>
</evidence>
<feature type="transmembrane region" description="Helical" evidence="8">
    <location>
        <begin position="236"/>
        <end position="255"/>
    </location>
</feature>
<proteinExistence type="predicted"/>
<dbReference type="InterPro" id="IPR046513">
    <property type="entry name" value="DUF6691"/>
</dbReference>
<keyword evidence="3" id="KW-1003">Cell membrane</keyword>
<keyword evidence="10" id="KW-1185">Reference proteome</keyword>
<evidence type="ECO:0000313" key="10">
    <source>
        <dbReference type="Proteomes" id="UP000030680"/>
    </source>
</evidence>
<dbReference type="InterPro" id="IPR007272">
    <property type="entry name" value="Sulf_transp_TsuA/YedE"/>
</dbReference>
<dbReference type="RefSeq" id="XP_005706209.1">
    <property type="nucleotide sequence ID" value="XM_005706152.1"/>
</dbReference>
<dbReference type="PANTHER" id="PTHR30574">
    <property type="entry name" value="INNER MEMBRANE PROTEIN YEDE"/>
    <property type="match status" value="1"/>
</dbReference>
<dbReference type="OMA" id="MLASCIM"/>
<dbReference type="GO" id="GO:0005886">
    <property type="term" value="C:plasma membrane"/>
    <property type="evidence" value="ECO:0007669"/>
    <property type="project" value="UniProtKB-SubCell"/>
</dbReference>
<dbReference type="PANTHER" id="PTHR30574:SF1">
    <property type="entry name" value="SULPHUR TRANSPORT DOMAIN-CONTAINING PROTEIN"/>
    <property type="match status" value="1"/>
</dbReference>
<evidence type="ECO:0000256" key="1">
    <source>
        <dbReference type="ARBA" id="ARBA00004429"/>
    </source>
</evidence>
<evidence type="ECO:0000256" key="6">
    <source>
        <dbReference type="ARBA" id="ARBA00022989"/>
    </source>
</evidence>
<feature type="transmembrane region" description="Helical" evidence="8">
    <location>
        <begin position="163"/>
        <end position="183"/>
    </location>
</feature>
<dbReference type="EMBL" id="KB454506">
    <property type="protein sequence ID" value="EME29689.1"/>
    <property type="molecule type" value="Genomic_DNA"/>
</dbReference>
<evidence type="ECO:0000256" key="2">
    <source>
        <dbReference type="ARBA" id="ARBA00022448"/>
    </source>
</evidence>
<feature type="transmembrane region" description="Helical" evidence="8">
    <location>
        <begin position="276"/>
        <end position="294"/>
    </location>
</feature>
<dbReference type="OrthoDB" id="10254418at2759"/>
<evidence type="ECO:0008006" key="11">
    <source>
        <dbReference type="Google" id="ProtNLM"/>
    </source>
</evidence>
<evidence type="ECO:0000313" key="9">
    <source>
        <dbReference type="EMBL" id="EME29689.1"/>
    </source>
</evidence>
<comment type="subcellular location">
    <subcellularLocation>
        <location evidence="1">Cell inner membrane</location>
        <topology evidence="1">Multi-pass membrane protein</topology>
    </subcellularLocation>
</comment>
<evidence type="ECO:0000256" key="8">
    <source>
        <dbReference type="SAM" id="Phobius"/>
    </source>
</evidence>